<evidence type="ECO:0000256" key="1">
    <source>
        <dbReference type="PROSITE-ProRule" id="PRU00289"/>
    </source>
</evidence>
<keyword evidence="1" id="KW-0067">ATP-binding</keyword>
<keyword evidence="4" id="KW-0131">Cell cycle</keyword>
<dbReference type="Gene3D" id="3.40.50.300">
    <property type="entry name" value="P-loop containing nucleotide triphosphate hydrolases"/>
    <property type="match status" value="1"/>
</dbReference>
<keyword evidence="2" id="KW-0472">Membrane</keyword>
<gene>
    <name evidence="4" type="ORF">GCM10010439_30190</name>
</gene>
<dbReference type="EMBL" id="BAAATZ010000012">
    <property type="protein sequence ID" value="GAA2726727.1"/>
    <property type="molecule type" value="Genomic_DNA"/>
</dbReference>
<dbReference type="InterPro" id="IPR002543">
    <property type="entry name" value="FtsK_dom"/>
</dbReference>
<comment type="caution">
    <text evidence="4">The sequence shown here is derived from an EMBL/GenBank/DDBJ whole genome shotgun (WGS) entry which is preliminary data.</text>
</comment>
<name>A0ABN3UCK0_9ACTN</name>
<dbReference type="RefSeq" id="WP_344451002.1">
    <property type="nucleotide sequence ID" value="NZ_BAAATZ010000012.1"/>
</dbReference>
<evidence type="ECO:0000256" key="2">
    <source>
        <dbReference type="SAM" id="Phobius"/>
    </source>
</evidence>
<dbReference type="PROSITE" id="PS50901">
    <property type="entry name" value="FTSK"/>
    <property type="match status" value="1"/>
</dbReference>
<dbReference type="Proteomes" id="UP001501842">
    <property type="component" value="Unassembled WGS sequence"/>
</dbReference>
<dbReference type="Pfam" id="PF01580">
    <property type="entry name" value="FtsK_SpoIIIE"/>
    <property type="match status" value="1"/>
</dbReference>
<keyword evidence="1" id="KW-0547">Nucleotide-binding</keyword>
<evidence type="ECO:0000313" key="4">
    <source>
        <dbReference type="EMBL" id="GAA2726727.1"/>
    </source>
</evidence>
<sequence>MTVEPMHGDERKVIPLRRPGQAPRLFTDGDTPDEVELFDEDDVLEGEVVGEEVEWEALPVLHRAAVVVRETVTSDAARTAARQASYLVVGASVARRRWKDARGGRYERMMSAAEAVGDHEAVLKWAELAAQSHADRHARRMERAANWGRHIERLPLYAKGTAGTMGGLGVLLAVAEKDAAMVAAPFLAMADVVQWAIHMVVILWGPALVTAPIVGLLALWATGRGNLAASDIAWVQALNPAAEDDEAPITPSVVVTALRDLGIPTLRKAIEAMGDAGAAMLSPIRIAGCGVELDVTLPSGVSTEEIDKKRRKLAENMARHEYELFITIPAKAHTVRLWIADSGALDEPIGPSPLVTGTSVRADYYRGRAPWGQTLRGDAATVSVFQQHVLITGKSNQGKTASLRALALWLALDPTVEFRIADLKGVGDWRMFEGIATELTQGPADKHIMAATHMAEDAVEEMNRRIEALKDSGAEEGVTRDMARAAGSGFHPLVVIVDEAQKAYMASHIKDEAGNPYGGKSSRSRYFKAVRELHNQGRAVNVTLWQGTQDPTDENLPKIAREGAHLRASLFLATESQAKMALGEAPVDQGAAPHKLRDGIDLGTVVTVGPGVEIPRGQPSVTIRTHFVSGKEAAAAAERVKKQRGLIATREGKAEKVAPRSLLADLDEVLMGRSDDEVRLSHLPALLSQHAPDHEPYRQITGEQIAATLKGYDIKVTKTGNVWRLMPADFRAGFARITTEDFSQE</sequence>
<protein>
    <submittedName>
        <fullName evidence="4">Cell division protein FtsK</fullName>
    </submittedName>
</protein>
<keyword evidence="2" id="KW-1133">Transmembrane helix</keyword>
<keyword evidence="2" id="KW-0812">Transmembrane</keyword>
<proteinExistence type="predicted"/>
<evidence type="ECO:0000313" key="5">
    <source>
        <dbReference type="Proteomes" id="UP001501842"/>
    </source>
</evidence>
<evidence type="ECO:0000259" key="3">
    <source>
        <dbReference type="PROSITE" id="PS50901"/>
    </source>
</evidence>
<feature type="domain" description="FtsK" evidence="3">
    <location>
        <begin position="372"/>
        <end position="579"/>
    </location>
</feature>
<accession>A0ABN3UCK0</accession>
<reference evidence="4 5" key="1">
    <citation type="journal article" date="2019" name="Int. J. Syst. Evol. Microbiol.">
        <title>The Global Catalogue of Microorganisms (GCM) 10K type strain sequencing project: providing services to taxonomists for standard genome sequencing and annotation.</title>
        <authorList>
            <consortium name="The Broad Institute Genomics Platform"/>
            <consortium name="The Broad Institute Genome Sequencing Center for Infectious Disease"/>
            <person name="Wu L."/>
            <person name="Ma J."/>
        </authorList>
    </citation>
    <scope>NUCLEOTIDE SEQUENCE [LARGE SCALE GENOMIC DNA]</scope>
    <source>
        <strain evidence="4 5">JCM 8201</strain>
    </source>
</reference>
<organism evidence="4 5">
    <name type="scientific">Actinocorallia aurantiaca</name>
    <dbReference type="NCBI Taxonomy" id="46204"/>
    <lineage>
        <taxon>Bacteria</taxon>
        <taxon>Bacillati</taxon>
        <taxon>Actinomycetota</taxon>
        <taxon>Actinomycetes</taxon>
        <taxon>Streptosporangiales</taxon>
        <taxon>Thermomonosporaceae</taxon>
        <taxon>Actinocorallia</taxon>
    </lineage>
</organism>
<keyword evidence="5" id="KW-1185">Reference proteome</keyword>
<feature type="transmembrane region" description="Helical" evidence="2">
    <location>
        <begin position="195"/>
        <end position="220"/>
    </location>
</feature>
<feature type="binding site" evidence="1">
    <location>
        <begin position="393"/>
        <end position="400"/>
    </location>
    <ligand>
        <name>ATP</name>
        <dbReference type="ChEBI" id="CHEBI:30616"/>
    </ligand>
</feature>
<dbReference type="GO" id="GO:0051301">
    <property type="term" value="P:cell division"/>
    <property type="evidence" value="ECO:0007669"/>
    <property type="project" value="UniProtKB-KW"/>
</dbReference>
<dbReference type="SUPFAM" id="SSF52540">
    <property type="entry name" value="P-loop containing nucleoside triphosphate hydrolases"/>
    <property type="match status" value="1"/>
</dbReference>
<keyword evidence="4" id="KW-0132">Cell division</keyword>
<dbReference type="InterPro" id="IPR027417">
    <property type="entry name" value="P-loop_NTPase"/>
</dbReference>